<dbReference type="InterPro" id="IPR035979">
    <property type="entry name" value="RBD_domain_sf"/>
</dbReference>
<dbReference type="InterPro" id="IPR000504">
    <property type="entry name" value="RRM_dom"/>
</dbReference>
<dbReference type="AlphaFoldDB" id="A0A1E3I2P3"/>
<reference evidence="1" key="3">
    <citation type="submission" date="2024-01" db="EMBL/GenBank/DDBJ databases">
        <authorList>
            <person name="Coelho M.A."/>
            <person name="David-Palma M."/>
            <person name="Shea T."/>
            <person name="Sun S."/>
            <person name="Cuomo C.A."/>
            <person name="Heitman J."/>
        </authorList>
    </citation>
    <scope>NUCLEOTIDE SEQUENCE</scope>
    <source>
        <strain evidence="1">CBS 7841</strain>
    </source>
</reference>
<dbReference type="Gene3D" id="3.30.70.330">
    <property type="match status" value="1"/>
</dbReference>
<dbReference type="SMART" id="SM00360">
    <property type="entry name" value="RRM"/>
    <property type="match status" value="1"/>
</dbReference>
<keyword evidence="2" id="KW-1185">Reference proteome</keyword>
<evidence type="ECO:0000313" key="1">
    <source>
        <dbReference type="EMBL" id="WVN88188.1"/>
    </source>
</evidence>
<dbReference type="KEGG" id="cdep:91087600"/>
<dbReference type="PANTHER" id="PTHR48037">
    <property type="entry name" value="ATPASE E1"/>
    <property type="match status" value="1"/>
</dbReference>
<dbReference type="RefSeq" id="XP_066068888.1">
    <property type="nucleotide sequence ID" value="XM_066212791.1"/>
</dbReference>
<dbReference type="EMBL" id="CP143787">
    <property type="protein sequence ID" value="WVN88188.1"/>
    <property type="molecule type" value="Genomic_DNA"/>
</dbReference>
<dbReference type="Pfam" id="PF00076">
    <property type="entry name" value="RRM_1"/>
    <property type="match status" value="1"/>
</dbReference>
<reference evidence="1" key="2">
    <citation type="journal article" date="2022" name="Elife">
        <title>Obligate sexual reproduction of a homothallic fungus closely related to the Cryptococcus pathogenic species complex.</title>
        <authorList>
            <person name="Passer A.R."/>
            <person name="Clancey S.A."/>
            <person name="Shea T."/>
            <person name="David-Palma M."/>
            <person name="Averette A.F."/>
            <person name="Boekhout T."/>
            <person name="Porcel B.M."/>
            <person name="Nowrousian M."/>
            <person name="Cuomo C.A."/>
            <person name="Sun S."/>
            <person name="Heitman J."/>
            <person name="Coelho M.A."/>
        </authorList>
    </citation>
    <scope>NUCLEOTIDE SEQUENCE</scope>
    <source>
        <strain evidence="1">CBS 7841</strain>
    </source>
</reference>
<dbReference type="PROSITE" id="PS50102">
    <property type="entry name" value="RRM"/>
    <property type="match status" value="1"/>
</dbReference>
<dbReference type="VEuPathDB" id="FungiDB:L203_05424"/>
<name>A0A1E3I2P3_9TREE</name>
<dbReference type="SUPFAM" id="SSF54928">
    <property type="entry name" value="RNA-binding domain, RBD"/>
    <property type="match status" value="1"/>
</dbReference>
<dbReference type="InterPro" id="IPR012677">
    <property type="entry name" value="Nucleotide-bd_a/b_plait_sf"/>
</dbReference>
<dbReference type="GO" id="GO:0003723">
    <property type="term" value="F:RNA binding"/>
    <property type="evidence" value="ECO:0007669"/>
    <property type="project" value="UniProtKB-UniRule"/>
</dbReference>
<proteinExistence type="predicted"/>
<reference evidence="1" key="1">
    <citation type="submission" date="2016-06" db="EMBL/GenBank/DDBJ databases">
        <authorList>
            <person name="Cuomo C."/>
            <person name="Litvintseva A."/>
            <person name="Heitman J."/>
            <person name="Chen Y."/>
            <person name="Sun S."/>
            <person name="Springer D."/>
            <person name="Dromer F."/>
            <person name="Young S."/>
            <person name="Zeng Q."/>
            <person name="Chapman S."/>
            <person name="Gujja S."/>
            <person name="Saif S."/>
            <person name="Birren B."/>
        </authorList>
    </citation>
    <scope>NUCLEOTIDE SEQUENCE</scope>
    <source>
        <strain evidence="1">CBS 7841</strain>
    </source>
</reference>
<evidence type="ECO:0000313" key="2">
    <source>
        <dbReference type="Proteomes" id="UP000094043"/>
    </source>
</evidence>
<dbReference type="OrthoDB" id="407442at2759"/>
<dbReference type="GeneID" id="91087600"/>
<gene>
    <name evidence="1" type="ORF">L203_103389</name>
</gene>
<accession>A0A1E3I2P3</accession>
<organism evidence="1 2">
    <name type="scientific">Cryptococcus depauperatus CBS 7841</name>
    <dbReference type="NCBI Taxonomy" id="1295531"/>
    <lineage>
        <taxon>Eukaryota</taxon>
        <taxon>Fungi</taxon>
        <taxon>Dikarya</taxon>
        <taxon>Basidiomycota</taxon>
        <taxon>Agaricomycotina</taxon>
        <taxon>Tremellomycetes</taxon>
        <taxon>Tremellales</taxon>
        <taxon>Cryptococcaceae</taxon>
        <taxon>Cryptococcus</taxon>
    </lineage>
</organism>
<dbReference type="PANTHER" id="PTHR48037:SF1">
    <property type="entry name" value="RRM DOMAIN-CONTAINING PROTEIN"/>
    <property type="match status" value="1"/>
</dbReference>
<sequence>MNKAASSANTLATNKKSTVYVSGLAPEVDEEKLLQTFVTFGDIIEIKIPHEPHEPTKHKGYAFVTFSVPADAQEAIDNYDLNQLPGYEGSDRFLKCTLAQPNRFAANDDGSGRNDRAIWHTEEWKAEHEQAEDGEQTQAVTE</sequence>
<protein>
    <submittedName>
        <fullName evidence="1">Uncharacterized protein</fullName>
    </submittedName>
</protein>
<dbReference type="Proteomes" id="UP000094043">
    <property type="component" value="Chromosome 4"/>
</dbReference>